<evidence type="ECO:0000256" key="17">
    <source>
        <dbReference type="SAM" id="MobiDB-lite"/>
    </source>
</evidence>
<comment type="pathway">
    <text evidence="4">Porphyrin-containing compound metabolism; protoporphyrin-IX biosynthesis; protoporphyrin-IX from protoporphyrinogen-IX: step 1/1.</text>
</comment>
<dbReference type="PANTHER" id="PTHR47941">
    <property type="entry name" value="PENTATRICOPEPTIDE REPEAT-CONTAINING PROTEIN 3, MITOCHONDRIAL"/>
    <property type="match status" value="1"/>
</dbReference>
<protein>
    <recommendedName>
        <fullName evidence="7">protoporphyrinogen oxidase</fullName>
        <ecNumber evidence="7">1.3.3.4</ecNumber>
    </recommendedName>
</protein>
<evidence type="ECO:0000256" key="7">
    <source>
        <dbReference type="ARBA" id="ARBA00012867"/>
    </source>
</evidence>
<feature type="region of interest" description="Disordered" evidence="17">
    <location>
        <begin position="171"/>
        <end position="193"/>
    </location>
</feature>
<feature type="repeat" description="PPR" evidence="16">
    <location>
        <begin position="835"/>
        <end position="869"/>
    </location>
</feature>
<dbReference type="SUPFAM" id="SSF51905">
    <property type="entry name" value="FAD/NAD(P)-binding domain"/>
    <property type="match status" value="1"/>
</dbReference>
<dbReference type="GO" id="GO:0005739">
    <property type="term" value="C:mitochondrion"/>
    <property type="evidence" value="ECO:0007669"/>
    <property type="project" value="UniProtKB-SubCell"/>
</dbReference>
<evidence type="ECO:0000256" key="16">
    <source>
        <dbReference type="PROSITE-ProRule" id="PRU00708"/>
    </source>
</evidence>
<comment type="cofactor">
    <cofactor evidence="1">
        <name>FAD</name>
        <dbReference type="ChEBI" id="CHEBI:57692"/>
    </cofactor>
</comment>
<keyword evidence="10" id="KW-0274">FAD</keyword>
<evidence type="ECO:0000256" key="14">
    <source>
        <dbReference type="ARBA" id="ARBA00023244"/>
    </source>
</evidence>
<dbReference type="Pfam" id="PF12854">
    <property type="entry name" value="PPR_1"/>
    <property type="match status" value="2"/>
</dbReference>
<keyword evidence="13" id="KW-0350">Heme biosynthesis</keyword>
<dbReference type="Gene3D" id="3.50.50.60">
    <property type="entry name" value="FAD/NAD(P)-binding domain"/>
    <property type="match status" value="1"/>
</dbReference>
<comment type="similarity">
    <text evidence="5">Belongs to the PPR family. P subfamily.</text>
</comment>
<keyword evidence="20" id="KW-1185">Reference proteome</keyword>
<feature type="repeat" description="PPR" evidence="16">
    <location>
        <begin position="905"/>
        <end position="939"/>
    </location>
</feature>
<dbReference type="PROSITE" id="PS51375">
    <property type="entry name" value="PPR"/>
    <property type="match status" value="7"/>
</dbReference>
<dbReference type="InterPro" id="IPR002885">
    <property type="entry name" value="PPR_rpt"/>
</dbReference>
<dbReference type="InterPro" id="IPR011990">
    <property type="entry name" value="TPR-like_helical_dom_sf"/>
</dbReference>
<comment type="similarity">
    <text evidence="6">Belongs to the protoporphyrinogen/coproporphyrinogen oxidase family. Protoporphyrinogen oxidase subfamily.</text>
</comment>
<feature type="repeat" description="PPR" evidence="16">
    <location>
        <begin position="727"/>
        <end position="761"/>
    </location>
</feature>
<dbReference type="Gramene" id="evm.model.10.1877">
    <property type="protein sequence ID" value="cds.evm.model.10.1877"/>
    <property type="gene ID" value="evm.TU.10.1877"/>
</dbReference>
<dbReference type="AlphaFoldDB" id="A0A803QL67"/>
<dbReference type="EnsemblPlants" id="evm.model.10.1877">
    <property type="protein sequence ID" value="cds.evm.model.10.1877"/>
    <property type="gene ID" value="evm.TU.10.1877"/>
</dbReference>
<evidence type="ECO:0000256" key="12">
    <source>
        <dbReference type="ARBA" id="ARBA00023128"/>
    </source>
</evidence>
<feature type="repeat" description="PPR" evidence="16">
    <location>
        <begin position="800"/>
        <end position="834"/>
    </location>
</feature>
<dbReference type="Pfam" id="PF01535">
    <property type="entry name" value="PPR"/>
    <property type="match status" value="1"/>
</dbReference>
<feature type="repeat" description="PPR" evidence="16">
    <location>
        <begin position="870"/>
        <end position="904"/>
    </location>
</feature>
<dbReference type="InterPro" id="IPR002937">
    <property type="entry name" value="Amino_oxidase"/>
</dbReference>
<evidence type="ECO:0000256" key="13">
    <source>
        <dbReference type="ARBA" id="ARBA00023133"/>
    </source>
</evidence>
<evidence type="ECO:0000256" key="4">
    <source>
        <dbReference type="ARBA" id="ARBA00005073"/>
    </source>
</evidence>
<dbReference type="NCBIfam" id="TIGR00756">
    <property type="entry name" value="PPR"/>
    <property type="match status" value="6"/>
</dbReference>
<evidence type="ECO:0000256" key="15">
    <source>
        <dbReference type="ARBA" id="ARBA00047554"/>
    </source>
</evidence>
<feature type="domain" description="Amine oxidase" evidence="18">
    <location>
        <begin position="13"/>
        <end position="37"/>
    </location>
</feature>
<dbReference type="UniPathway" id="UPA00251">
    <property type="reaction ID" value="UER00324"/>
</dbReference>
<proteinExistence type="inferred from homology"/>
<dbReference type="EC" id="1.3.3.4" evidence="7"/>
<comment type="function">
    <text evidence="2">Catalyzes the 6-electron oxidation of protoporphyrinogen-IX to form protoporphyrin-IX.</text>
</comment>
<evidence type="ECO:0000256" key="3">
    <source>
        <dbReference type="ARBA" id="ARBA00004173"/>
    </source>
</evidence>
<evidence type="ECO:0000256" key="2">
    <source>
        <dbReference type="ARBA" id="ARBA00002600"/>
    </source>
</evidence>
<evidence type="ECO:0000313" key="19">
    <source>
        <dbReference type="EnsemblPlants" id="cds.evm.model.10.1877"/>
    </source>
</evidence>
<evidence type="ECO:0000256" key="10">
    <source>
        <dbReference type="ARBA" id="ARBA00022827"/>
    </source>
</evidence>
<dbReference type="Gene3D" id="1.10.3110.10">
    <property type="entry name" value="protoporphyrinogen ix oxidase, domain 3"/>
    <property type="match status" value="1"/>
</dbReference>
<dbReference type="Pfam" id="PF13041">
    <property type="entry name" value="PPR_2"/>
    <property type="match status" value="2"/>
</dbReference>
<keyword evidence="9" id="KW-0677">Repeat</keyword>
<dbReference type="Proteomes" id="UP000596661">
    <property type="component" value="Unassembled WGS sequence"/>
</dbReference>
<dbReference type="GO" id="GO:0006782">
    <property type="term" value="P:protoporphyrinogen IX biosynthetic process"/>
    <property type="evidence" value="ECO:0007669"/>
    <property type="project" value="UniProtKB-UniPathway"/>
</dbReference>
<name>A0A803QL67_CANSA</name>
<comment type="subcellular location">
    <subcellularLocation>
        <location evidence="3">Mitochondrion</location>
    </subcellularLocation>
</comment>
<evidence type="ECO:0000256" key="6">
    <source>
        <dbReference type="ARBA" id="ARBA00010551"/>
    </source>
</evidence>
<organism evidence="19 20">
    <name type="scientific">Cannabis sativa</name>
    <name type="common">Hemp</name>
    <name type="synonym">Marijuana</name>
    <dbReference type="NCBI Taxonomy" id="3483"/>
    <lineage>
        <taxon>Eukaryota</taxon>
        <taxon>Viridiplantae</taxon>
        <taxon>Streptophyta</taxon>
        <taxon>Embryophyta</taxon>
        <taxon>Tracheophyta</taxon>
        <taxon>Spermatophyta</taxon>
        <taxon>Magnoliopsida</taxon>
        <taxon>eudicotyledons</taxon>
        <taxon>Gunneridae</taxon>
        <taxon>Pentapetalae</taxon>
        <taxon>rosids</taxon>
        <taxon>fabids</taxon>
        <taxon>Rosales</taxon>
        <taxon>Cannabaceae</taxon>
        <taxon>Cannabis</taxon>
    </lineage>
</organism>
<evidence type="ECO:0000259" key="18">
    <source>
        <dbReference type="Pfam" id="PF01593"/>
    </source>
</evidence>
<feature type="repeat" description="PPR" evidence="16">
    <location>
        <begin position="692"/>
        <end position="726"/>
    </location>
</feature>
<keyword evidence="11" id="KW-0560">Oxidoreductase</keyword>
<feature type="domain" description="Amine oxidase" evidence="18">
    <location>
        <begin position="73"/>
        <end position="446"/>
    </location>
</feature>
<dbReference type="EMBL" id="UZAU01000821">
    <property type="status" value="NOT_ANNOTATED_CDS"/>
    <property type="molecule type" value="Genomic_DNA"/>
</dbReference>
<dbReference type="NCBIfam" id="TIGR00562">
    <property type="entry name" value="proto_IX_ox"/>
    <property type="match status" value="1"/>
</dbReference>
<reference evidence="19" key="1">
    <citation type="submission" date="2021-03" db="UniProtKB">
        <authorList>
            <consortium name="EnsemblPlants"/>
        </authorList>
    </citation>
    <scope>IDENTIFICATION</scope>
</reference>
<evidence type="ECO:0000256" key="1">
    <source>
        <dbReference type="ARBA" id="ARBA00001974"/>
    </source>
</evidence>
<dbReference type="Gene3D" id="3.90.660.20">
    <property type="entry name" value="Protoporphyrinogen oxidase, mitochondrial, domain 2"/>
    <property type="match status" value="1"/>
</dbReference>
<comment type="catalytic activity">
    <reaction evidence="15">
        <text>protoporphyrinogen IX + 3 O2 = protoporphyrin IX + 3 H2O2</text>
        <dbReference type="Rhea" id="RHEA:25576"/>
        <dbReference type="ChEBI" id="CHEBI:15379"/>
        <dbReference type="ChEBI" id="CHEBI:16240"/>
        <dbReference type="ChEBI" id="CHEBI:57306"/>
        <dbReference type="ChEBI" id="CHEBI:57307"/>
        <dbReference type="EC" id="1.3.3.4"/>
    </reaction>
</comment>
<dbReference type="InterPro" id="IPR004572">
    <property type="entry name" value="Protoporphyrinogen_oxidase"/>
</dbReference>
<evidence type="ECO:0000256" key="8">
    <source>
        <dbReference type="ARBA" id="ARBA00022630"/>
    </source>
</evidence>
<evidence type="ECO:0000256" key="11">
    <source>
        <dbReference type="ARBA" id="ARBA00023002"/>
    </source>
</evidence>
<evidence type="ECO:0000256" key="5">
    <source>
        <dbReference type="ARBA" id="ARBA00007626"/>
    </source>
</evidence>
<sequence length="993" mass="112518">MVMIYYWKWNCSSGLAAAYKLKSCGFDVTVFEAEGRAANFTEQTIRCKKWATSAENLLHVSYQIPTNPIALITSNILSTQSKFQIFLEPFMWKKRNSKIADDQTQESVGGFFQRHFGKEVVDYLIDPFLGGTSAADPESLSMQHSFPELWTLENRFGSVVGGLIQSKLFSKKDKSGGTKGSVEKKKRPRGSFSFQGGMQTLADTLCKELDKDELKLSSKILSLSYDHNVKSLTGNWTVSSATNSDKNSHGLSVDAVIMTAPLCNVKEMEITKRGTLFPLNFLPEVTYLPLTVVITTFKKENVKKPLEGFGVLVPSVEQKNGLKTLGTLFSSMLFPDRAPNDLHLYTTFVGGTRNKELAYASTDELKQVVSADLKQLLGAEGEPDFINRFTWKKAFPLYGRNYHLVMEAIETMEKNLPGFFYAGNHKGGLSVGKAIASGCKAADLVISYLDTSSDQNRTDMEKGISLTVDAVVTVRLWSSPNALVAFRVPKRFYCSEVVRLDESFISDHTDLDVNGEESNVEKLYRTIMDNSYAYSNMEEALDHVGVGLSTELVAEILQRLRFEEKLAFRFFTWAGHQESYAHEPSVFNEMIDILSTTKYKIKQFQIVCEMLDYMKRHNKNTVPVEVLLTILRQYCEKYLTHVQKFAKKKRIRVKTQPEVNAFNLLLDALCKCSLVVDAEEMFKRVKRKVKPDANTYNILFFGWCRVRKPKRAMKVLEEMIEMGLTPDNFTYSAAIDSFCRAGMVTDAVELFEFMRTSGSTLSSPTAKNYVIMIVALIKNDRMEECFKFLEHMISSGCLPDVTTYKELIEGMCLAGKVDVAYKFLQQMGSKGYPPDIVTYNCFLKVLCDNKHSDEALKLFGIMVEAGCVPSVQTYNMLISMFFEMGDPDRATDTWNKMDKNGCAQDIDSYCVMIEGLFGCNKVEEACCLLEEVVNRRIKLPYRKFDIFLTQLSNLGDLRAIHRLSEHMRQFYNPAMARRFALNEKRKNTSLRGK</sequence>
<keyword evidence="8" id="KW-0285">Flavoprotein</keyword>
<accession>A0A803QL67</accession>
<feature type="repeat" description="PPR" evidence="16">
    <location>
        <begin position="765"/>
        <end position="799"/>
    </location>
</feature>
<dbReference type="Pfam" id="PF01593">
    <property type="entry name" value="Amino_oxidase"/>
    <property type="match status" value="2"/>
</dbReference>
<dbReference type="GO" id="GO:0004729">
    <property type="term" value="F:oxygen-dependent protoporphyrinogen oxidase activity"/>
    <property type="evidence" value="ECO:0007669"/>
    <property type="project" value="UniProtKB-EC"/>
</dbReference>
<dbReference type="Gene3D" id="1.25.40.10">
    <property type="entry name" value="Tetratricopeptide repeat domain"/>
    <property type="match status" value="3"/>
</dbReference>
<keyword evidence="12" id="KW-0496">Mitochondrion</keyword>
<dbReference type="FunFam" id="1.10.3110.10:FF:000003">
    <property type="entry name" value="Protoporphyrinogen oxidase"/>
    <property type="match status" value="1"/>
</dbReference>
<dbReference type="SUPFAM" id="SSF54373">
    <property type="entry name" value="FAD-linked reductases, C-terminal domain"/>
    <property type="match status" value="1"/>
</dbReference>
<evidence type="ECO:0000256" key="9">
    <source>
        <dbReference type="ARBA" id="ARBA00022737"/>
    </source>
</evidence>
<keyword evidence="14" id="KW-0627">Porphyrin biosynthesis</keyword>
<dbReference type="InterPro" id="IPR036188">
    <property type="entry name" value="FAD/NAD-bd_sf"/>
</dbReference>
<evidence type="ECO:0000313" key="20">
    <source>
        <dbReference type="Proteomes" id="UP000596661"/>
    </source>
</evidence>